<accession>A0A2V0QF56</accession>
<dbReference type="EMBL" id="BGJZ01000105">
    <property type="protein sequence ID" value="GBH08955.1"/>
    <property type="molecule type" value="Genomic_DNA"/>
</dbReference>
<protein>
    <submittedName>
        <fullName evidence="1">Uncharacterized protein</fullName>
    </submittedName>
</protein>
<evidence type="ECO:0000313" key="1">
    <source>
        <dbReference type="EMBL" id="GBH08955.1"/>
    </source>
</evidence>
<reference evidence="1 2" key="1">
    <citation type="submission" date="2018-04" db="EMBL/GenBank/DDBJ databases">
        <title>Draft genome sequence of Pseudomonas syringae pv. actinidiae biovar 1 strains isolated from kiwifruit in Kagawa prefecture.</title>
        <authorList>
            <person name="Tabuchi M."/>
            <person name="Saito M."/>
            <person name="Fujiwara S."/>
            <person name="Sasa N."/>
            <person name="Akimitsu K."/>
            <person name="Gomi K."/>
            <person name="Konishi-Sugita S."/>
            <person name="Hamano K."/>
            <person name="Kataoka I."/>
        </authorList>
    </citation>
    <scope>NUCLEOTIDE SEQUENCE [LARGE SCALE GENOMIC DNA]</scope>
    <source>
        <strain evidence="1 2">MAFF212206</strain>
    </source>
</reference>
<organism evidence="1 2">
    <name type="scientific">Pseudomonas syringae pv. actinidiae</name>
    <dbReference type="NCBI Taxonomy" id="103796"/>
    <lineage>
        <taxon>Bacteria</taxon>
        <taxon>Pseudomonadati</taxon>
        <taxon>Pseudomonadota</taxon>
        <taxon>Gammaproteobacteria</taxon>
        <taxon>Pseudomonadales</taxon>
        <taxon>Pseudomonadaceae</taxon>
        <taxon>Pseudomonas</taxon>
        <taxon>Pseudomonas syringae</taxon>
    </lineage>
</organism>
<sequence length="47" mass="5026">MLVTHQKTTASPAVVFLCAFSKQANKCFDNGCLGSNILQSLPRQLSG</sequence>
<dbReference type="AlphaFoldDB" id="A0A2V0QF56"/>
<dbReference type="Proteomes" id="UP000247480">
    <property type="component" value="Unassembled WGS sequence"/>
</dbReference>
<evidence type="ECO:0000313" key="2">
    <source>
        <dbReference type="Proteomes" id="UP000247480"/>
    </source>
</evidence>
<name>A0A2V0QF56_PSESF</name>
<comment type="caution">
    <text evidence="1">The sequence shown here is derived from an EMBL/GenBank/DDBJ whole genome shotgun (WGS) entry which is preliminary data.</text>
</comment>
<gene>
    <name evidence="1" type="ORF">KPSA1_02345</name>
</gene>
<proteinExistence type="predicted"/>